<dbReference type="CDD" id="cd00009">
    <property type="entry name" value="AAA"/>
    <property type="match status" value="1"/>
</dbReference>
<keyword evidence="2" id="KW-0547">Nucleotide-binding</keyword>
<evidence type="ECO:0000256" key="1">
    <source>
        <dbReference type="ARBA" id="ARBA00008059"/>
    </source>
</evidence>
<dbReference type="Gene3D" id="3.40.50.300">
    <property type="entry name" value="P-loop containing nucleotide triphosphate hydrolases"/>
    <property type="match status" value="1"/>
</dbReference>
<dbReference type="SMART" id="SM00382">
    <property type="entry name" value="AAA"/>
    <property type="match status" value="1"/>
</dbReference>
<dbReference type="InterPro" id="IPR027417">
    <property type="entry name" value="P-loop_NTPase"/>
</dbReference>
<dbReference type="SUPFAM" id="SSF52540">
    <property type="entry name" value="P-loop containing nucleoside triphosphate hydrolases"/>
    <property type="match status" value="1"/>
</dbReference>
<keyword evidence="3" id="KW-0067">ATP-binding</keyword>
<proteinExistence type="inferred from homology"/>
<feature type="domain" description="AAA+ ATPase" evidence="4">
    <location>
        <begin position="100"/>
        <end position="237"/>
    </location>
</feature>
<evidence type="ECO:0000313" key="6">
    <source>
        <dbReference type="Proteomes" id="UP001498501"/>
    </source>
</evidence>
<dbReference type="EMBL" id="JBBMLE010000056">
    <property type="protein sequence ID" value="MEK0253369.1"/>
    <property type="molecule type" value="Genomic_DNA"/>
</dbReference>
<evidence type="ECO:0000256" key="3">
    <source>
        <dbReference type="ARBA" id="ARBA00022840"/>
    </source>
</evidence>
<keyword evidence="6" id="KW-1185">Reference proteome</keyword>
<dbReference type="PANTHER" id="PTHR30050:SF4">
    <property type="entry name" value="ATP-BINDING PROTEIN RV3427C IN INSERTION SEQUENCE-RELATED"/>
    <property type="match status" value="1"/>
</dbReference>
<dbReference type="Pfam" id="PF01695">
    <property type="entry name" value="IstB_IS21"/>
    <property type="match status" value="1"/>
</dbReference>
<dbReference type="InterPro" id="IPR002611">
    <property type="entry name" value="IstB_ATP-bd"/>
</dbReference>
<dbReference type="InterPro" id="IPR028350">
    <property type="entry name" value="DNAC/IstB-like"/>
</dbReference>
<comment type="caution">
    <text evidence="5">The sequence shown here is derived from an EMBL/GenBank/DDBJ whole genome shotgun (WGS) entry which is preliminary data.</text>
</comment>
<comment type="similarity">
    <text evidence="1">Belongs to the IS21/IS1162 putative ATP-binding protein family.</text>
</comment>
<protein>
    <submittedName>
        <fullName evidence="5">IS21-like element helper ATPase IstB</fullName>
    </submittedName>
</protein>
<dbReference type="Proteomes" id="UP001498501">
    <property type="component" value="Unassembled WGS sequence"/>
</dbReference>
<evidence type="ECO:0000313" key="5">
    <source>
        <dbReference type="EMBL" id="MEK0253369.1"/>
    </source>
</evidence>
<evidence type="ECO:0000256" key="2">
    <source>
        <dbReference type="ARBA" id="ARBA00022741"/>
    </source>
</evidence>
<name>A0ABU8ZIZ5_ACIJU</name>
<sequence>MMLSPDLRNKLVQLRLSAMVKVLDLHLVDPKFLELTFEQQLTHIADAEISDRANRKISRLLKNASLRYPRASIDNIDYHSERGIQRRQISTLFDNKWIQHRQNLIILGATGTGKSWLGCAFATHACRHHYSVLYFNTNTLFEALALAVADRTLPQLRRKLINTNLLIIDDFGLGSIDSHLASIFLDIIDLQAVNGSLLLTSQYPTSVWHSRFEDPTLGDAVLDRIVHKAHLVELQGESMRKRQGKNTN</sequence>
<dbReference type="InterPro" id="IPR047661">
    <property type="entry name" value="IstB"/>
</dbReference>
<gene>
    <name evidence="5" type="primary">istB</name>
    <name evidence="5" type="ORF">WM018_12885</name>
</gene>
<dbReference type="PIRSF" id="PIRSF003073">
    <property type="entry name" value="DNAC_TnpB_IstB"/>
    <property type="match status" value="1"/>
</dbReference>
<dbReference type="PANTHER" id="PTHR30050">
    <property type="entry name" value="CHROMOSOMAL REPLICATION INITIATOR PROTEIN DNAA"/>
    <property type="match status" value="1"/>
</dbReference>
<evidence type="ECO:0000259" key="4">
    <source>
        <dbReference type="SMART" id="SM00382"/>
    </source>
</evidence>
<dbReference type="NCBIfam" id="NF038214">
    <property type="entry name" value="IS21_help_AAA"/>
    <property type="match status" value="1"/>
</dbReference>
<dbReference type="RefSeq" id="WP_227539200.1">
    <property type="nucleotide sequence ID" value="NZ_JBBMLE010000056.1"/>
</dbReference>
<dbReference type="InterPro" id="IPR003593">
    <property type="entry name" value="AAA+_ATPase"/>
</dbReference>
<accession>A0ABU8ZIZ5</accession>
<organism evidence="5 6">
    <name type="scientific">Acinetobacter junii</name>
    <dbReference type="NCBI Taxonomy" id="40215"/>
    <lineage>
        <taxon>Bacteria</taxon>
        <taxon>Pseudomonadati</taxon>
        <taxon>Pseudomonadota</taxon>
        <taxon>Gammaproteobacteria</taxon>
        <taxon>Moraxellales</taxon>
        <taxon>Moraxellaceae</taxon>
        <taxon>Acinetobacter</taxon>
    </lineage>
</organism>
<reference evidence="5 6" key="1">
    <citation type="submission" date="2024-03" db="EMBL/GenBank/DDBJ databases">
        <title>Cross-transmission of Acinetobacter junii carrying blaOXA-58 in a neonatal intensive care unit.</title>
        <authorList>
            <person name="Bour M."/>
            <person name="Potron A."/>
            <person name="Lecointe D."/>
        </authorList>
    </citation>
    <scope>NUCLEOTIDE SEQUENCE [LARGE SCALE GENOMIC DNA]</scope>
    <source>
        <strain evidence="5 6">21A3096 case 1</strain>
    </source>
</reference>